<comment type="caution">
    <text evidence="1">The sequence shown here is derived from an EMBL/GenBank/DDBJ whole genome shotgun (WGS) entry which is preliminary data.</text>
</comment>
<gene>
    <name evidence="1" type="ORF">ACIB24_01195</name>
</gene>
<sequence length="85" mass="8870">MPRTWPGGDALTSARLLGASAAWRVERGIALEYRLTGRLISDAERALPAGGLSPDRLAAERARGARTQFGSIRGISALDPGIAVG</sequence>
<dbReference type="EMBL" id="JBITLV010000001">
    <property type="protein sequence ID" value="MFI7585673.1"/>
    <property type="molecule type" value="Genomic_DNA"/>
</dbReference>
<evidence type="ECO:0000313" key="2">
    <source>
        <dbReference type="Proteomes" id="UP001612915"/>
    </source>
</evidence>
<protein>
    <submittedName>
        <fullName evidence="1">Uncharacterized protein</fullName>
    </submittedName>
</protein>
<accession>A0ABW8AH37</accession>
<dbReference type="Proteomes" id="UP001612915">
    <property type="component" value="Unassembled WGS sequence"/>
</dbReference>
<dbReference type="RefSeq" id="WP_398273962.1">
    <property type="nucleotide sequence ID" value="NZ_JBITLV010000001.1"/>
</dbReference>
<keyword evidence="2" id="KW-1185">Reference proteome</keyword>
<organism evidence="1 2">
    <name type="scientific">Spongisporangium articulatum</name>
    <dbReference type="NCBI Taxonomy" id="3362603"/>
    <lineage>
        <taxon>Bacteria</taxon>
        <taxon>Bacillati</taxon>
        <taxon>Actinomycetota</taxon>
        <taxon>Actinomycetes</taxon>
        <taxon>Kineosporiales</taxon>
        <taxon>Kineosporiaceae</taxon>
        <taxon>Spongisporangium</taxon>
    </lineage>
</organism>
<reference evidence="1 2" key="1">
    <citation type="submission" date="2024-10" db="EMBL/GenBank/DDBJ databases">
        <title>The Natural Products Discovery Center: Release of the First 8490 Sequenced Strains for Exploring Actinobacteria Biosynthetic Diversity.</title>
        <authorList>
            <person name="Kalkreuter E."/>
            <person name="Kautsar S.A."/>
            <person name="Yang D."/>
            <person name="Bader C.D."/>
            <person name="Teijaro C.N."/>
            <person name="Fluegel L."/>
            <person name="Davis C.M."/>
            <person name="Simpson J.R."/>
            <person name="Lauterbach L."/>
            <person name="Steele A.D."/>
            <person name="Gui C."/>
            <person name="Meng S."/>
            <person name="Li G."/>
            <person name="Viehrig K."/>
            <person name="Ye F."/>
            <person name="Su P."/>
            <person name="Kiefer A.F."/>
            <person name="Nichols A."/>
            <person name="Cepeda A.J."/>
            <person name="Yan W."/>
            <person name="Fan B."/>
            <person name="Jiang Y."/>
            <person name="Adhikari A."/>
            <person name="Zheng C.-J."/>
            <person name="Schuster L."/>
            <person name="Cowan T.M."/>
            <person name="Smanski M.J."/>
            <person name="Chevrette M.G."/>
            <person name="De Carvalho L.P.S."/>
            <person name="Shen B."/>
        </authorList>
    </citation>
    <scope>NUCLEOTIDE SEQUENCE [LARGE SCALE GENOMIC DNA]</scope>
    <source>
        <strain evidence="1 2">NPDC049639</strain>
    </source>
</reference>
<proteinExistence type="predicted"/>
<name>A0ABW8AH37_9ACTN</name>
<evidence type="ECO:0000313" key="1">
    <source>
        <dbReference type="EMBL" id="MFI7585673.1"/>
    </source>
</evidence>